<reference evidence="1 2" key="1">
    <citation type="submission" date="2016-11" db="EMBL/GenBank/DDBJ databases">
        <authorList>
            <person name="Jaros S."/>
            <person name="Januszkiewicz K."/>
            <person name="Wedrychowicz H."/>
        </authorList>
    </citation>
    <scope>NUCLEOTIDE SEQUENCE [LARGE SCALE GENOMIC DNA]</scope>
    <source>
        <strain evidence="1 2">DSM 21986</strain>
    </source>
</reference>
<gene>
    <name evidence="1" type="ORF">SAMN05443144_10166</name>
</gene>
<dbReference type="InterPro" id="IPR034660">
    <property type="entry name" value="DinB/YfiT-like"/>
</dbReference>
<dbReference type="SUPFAM" id="SSF109854">
    <property type="entry name" value="DinB/YfiT-like putative metalloenzymes"/>
    <property type="match status" value="1"/>
</dbReference>
<dbReference type="AlphaFoldDB" id="A0A1M4SLG2"/>
<organism evidence="1 2">
    <name type="scientific">Fodinibius roseus</name>
    <dbReference type="NCBI Taxonomy" id="1194090"/>
    <lineage>
        <taxon>Bacteria</taxon>
        <taxon>Pseudomonadati</taxon>
        <taxon>Balneolota</taxon>
        <taxon>Balneolia</taxon>
        <taxon>Balneolales</taxon>
        <taxon>Balneolaceae</taxon>
        <taxon>Fodinibius</taxon>
    </lineage>
</organism>
<protein>
    <recommendedName>
        <fullName evidence="3">DinB superfamily protein</fullName>
    </recommendedName>
</protein>
<dbReference type="EMBL" id="FQUS01000001">
    <property type="protein sequence ID" value="SHE32988.1"/>
    <property type="molecule type" value="Genomic_DNA"/>
</dbReference>
<dbReference type="Pfam" id="PF07609">
    <property type="entry name" value="DUF1572"/>
    <property type="match status" value="1"/>
</dbReference>
<accession>A0A1M4SLG2</accession>
<evidence type="ECO:0008006" key="3">
    <source>
        <dbReference type="Google" id="ProtNLM"/>
    </source>
</evidence>
<dbReference type="Gene3D" id="1.20.120.450">
    <property type="entry name" value="dinb family like domain"/>
    <property type="match status" value="1"/>
</dbReference>
<evidence type="ECO:0000313" key="2">
    <source>
        <dbReference type="Proteomes" id="UP000184041"/>
    </source>
</evidence>
<dbReference type="InterPro" id="IPR011466">
    <property type="entry name" value="DUF1572"/>
</dbReference>
<name>A0A1M4SLG2_9BACT</name>
<dbReference type="OrthoDB" id="893570at2"/>
<dbReference type="Proteomes" id="UP000184041">
    <property type="component" value="Unassembled WGS sequence"/>
</dbReference>
<sequence>MNTDSLPQDLRFLYERSLNQLIENLRAIPNDLLWTAPEGVTNSCGVLTQHMIGNLNHYIGHGMGDTGYRRDRSREFSTTGITKEELVQATEDLKDTLGELFREMDGEELAEEFPLELPYRETKRGTLIHLYGHLTYHLGQLNYLHRMLRAQANRAG</sequence>
<dbReference type="STRING" id="1194090.SAMN05443144_10166"/>
<keyword evidence="2" id="KW-1185">Reference proteome</keyword>
<evidence type="ECO:0000313" key="1">
    <source>
        <dbReference type="EMBL" id="SHE32988.1"/>
    </source>
</evidence>
<dbReference type="RefSeq" id="WP_073058827.1">
    <property type="nucleotide sequence ID" value="NZ_FQUS01000001.1"/>
</dbReference>
<proteinExistence type="predicted"/>